<dbReference type="Gene3D" id="3.30.9.10">
    <property type="entry name" value="D-Amino Acid Oxidase, subunit A, domain 2"/>
    <property type="match status" value="1"/>
</dbReference>
<dbReference type="GO" id="GO:0006744">
    <property type="term" value="P:ubiquinone biosynthetic process"/>
    <property type="evidence" value="ECO:0007669"/>
    <property type="project" value="TreeGrafter"/>
</dbReference>
<dbReference type="GO" id="GO:0005739">
    <property type="term" value="C:mitochondrion"/>
    <property type="evidence" value="ECO:0007669"/>
    <property type="project" value="TreeGrafter"/>
</dbReference>
<dbReference type="SUPFAM" id="SSF51905">
    <property type="entry name" value="FAD/NAD(P)-binding domain"/>
    <property type="match status" value="1"/>
</dbReference>
<dbReference type="STRING" id="74557.A0A1V9YZN6"/>
<dbReference type="Gene3D" id="3.50.50.60">
    <property type="entry name" value="FAD/NAD(P)-binding domain"/>
    <property type="match status" value="1"/>
</dbReference>
<dbReference type="Proteomes" id="UP000243217">
    <property type="component" value="Unassembled WGS sequence"/>
</dbReference>
<keyword evidence="2" id="KW-0274">FAD</keyword>
<accession>A0A1V9YZN6</accession>
<dbReference type="InterPro" id="IPR050641">
    <property type="entry name" value="RIFMO-like"/>
</dbReference>
<feature type="domain" description="FAD-binding" evidence="3">
    <location>
        <begin position="4"/>
        <end position="379"/>
    </location>
</feature>
<keyword evidence="1" id="KW-0285">Flavoprotein</keyword>
<dbReference type="EMBL" id="JNBS01002441">
    <property type="protein sequence ID" value="OQR91274.1"/>
    <property type="molecule type" value="Genomic_DNA"/>
</dbReference>
<dbReference type="OrthoDB" id="1716816at2759"/>
<dbReference type="Gene3D" id="3.40.30.120">
    <property type="match status" value="1"/>
</dbReference>
<dbReference type="GO" id="GO:0071949">
    <property type="term" value="F:FAD binding"/>
    <property type="evidence" value="ECO:0007669"/>
    <property type="project" value="InterPro"/>
</dbReference>
<evidence type="ECO:0000313" key="4">
    <source>
        <dbReference type="EMBL" id="OQR91274.1"/>
    </source>
</evidence>
<dbReference type="Pfam" id="PF01494">
    <property type="entry name" value="FAD_binding_3"/>
    <property type="match status" value="1"/>
</dbReference>
<evidence type="ECO:0000313" key="5">
    <source>
        <dbReference type="Proteomes" id="UP000243217"/>
    </source>
</evidence>
<evidence type="ECO:0000256" key="1">
    <source>
        <dbReference type="ARBA" id="ARBA00022630"/>
    </source>
</evidence>
<protein>
    <submittedName>
        <fullName evidence="4">Polyketide hydroxylase</fullName>
    </submittedName>
</protein>
<name>A0A1V9YZN6_9STRA</name>
<evidence type="ECO:0000256" key="2">
    <source>
        <dbReference type="ARBA" id="ARBA00022827"/>
    </source>
</evidence>
<reference evidence="4 5" key="1">
    <citation type="journal article" date="2014" name="Genome Biol. Evol.">
        <title>The secreted proteins of Achlya hypogyna and Thraustotheca clavata identify the ancestral oomycete secretome and reveal gene acquisitions by horizontal gene transfer.</title>
        <authorList>
            <person name="Misner I."/>
            <person name="Blouin N."/>
            <person name="Leonard G."/>
            <person name="Richards T.A."/>
            <person name="Lane C.E."/>
        </authorList>
    </citation>
    <scope>NUCLEOTIDE SEQUENCE [LARGE SCALE GENOMIC DNA]</scope>
    <source>
        <strain evidence="4 5">ATCC 34112</strain>
    </source>
</reference>
<evidence type="ECO:0000259" key="3">
    <source>
        <dbReference type="Pfam" id="PF01494"/>
    </source>
</evidence>
<proteinExistence type="predicted"/>
<dbReference type="PANTHER" id="PTHR43004:SF6">
    <property type="entry name" value="FAD_NAD(P)-BINDING OXIDOREDUCTASE FAMILY PROTEIN"/>
    <property type="match status" value="1"/>
</dbReference>
<gene>
    <name evidence="4" type="ORF">THRCLA_09052</name>
</gene>
<dbReference type="PANTHER" id="PTHR43004">
    <property type="entry name" value="TRK SYSTEM POTASSIUM UPTAKE PROTEIN"/>
    <property type="match status" value="1"/>
</dbReference>
<dbReference type="InterPro" id="IPR036188">
    <property type="entry name" value="FAD/NAD-bd_sf"/>
</dbReference>
<dbReference type="GO" id="GO:0016709">
    <property type="term" value="F:oxidoreductase activity, acting on paired donors, with incorporation or reduction of molecular oxygen, NAD(P)H as one donor, and incorporation of one atom of oxygen"/>
    <property type="evidence" value="ECO:0007669"/>
    <property type="project" value="UniProtKB-ARBA"/>
</dbReference>
<sequence length="625" mass="69567">MRKPILIAGGGPVGLTLGLLLEHVYKVPVDIIDRQLAPTHHPQAHFMNLRTMEILKTHLPSLHEQILDMAAPPSQWRDYVYCSCVMGQELARVDQFGPGIKAPPASHGFRNELCESLHDLSPTQPVHFPQHKFEHLLGSFVAEAGLNFERGIELTCLDANGPQVRVNLRNVQSGQEEVREYDHVIGCDGAHSKVRQRTNIEMQGPPKLQSLVNVHFTSQKLSNHAKNSPAMLYFVFNPKIIGVLIAHDLAKGEWVFQIPCFPADPKNPLSEYSKATCEKLIRAAANSDESSSVDVDIHSIGYWEMQAQVATSYDAFNKRVFLAGDAAHRFPPAGGFGMNTGIQDAHNLAWRLARHIHGAPSQLNDYSKERQPIAEATTKLSMKNFERTLRVPTALHVSYTSAQHLMNVTQTTAFQLLPNPFRQTIMSTAMAAGSAHLRAVDDPTSTLGQHLHRRVREIVLRRKAIGMLFYPWDIGYAYDKPFPESSDEALDQSHLFSTKENPHGFTSIVQVGGRLPHHWITVNGKVVSTLDLPQLVLKDCPSYSLLVTDPSWLEKKYTMEIPTVLLVNEEISSNNAIIATFNNKKNSLGDSPISALLLRPDGHVAFVWKNIDEVTPKAVNAILEA</sequence>
<dbReference type="AlphaFoldDB" id="A0A1V9YZN6"/>
<dbReference type="PRINTS" id="PR00420">
    <property type="entry name" value="RNGMNOXGNASE"/>
</dbReference>
<keyword evidence="5" id="KW-1185">Reference proteome</keyword>
<comment type="caution">
    <text evidence="4">The sequence shown here is derived from an EMBL/GenBank/DDBJ whole genome shotgun (WGS) entry which is preliminary data.</text>
</comment>
<dbReference type="InterPro" id="IPR002938">
    <property type="entry name" value="FAD-bd"/>
</dbReference>
<organism evidence="4 5">
    <name type="scientific">Thraustotheca clavata</name>
    <dbReference type="NCBI Taxonomy" id="74557"/>
    <lineage>
        <taxon>Eukaryota</taxon>
        <taxon>Sar</taxon>
        <taxon>Stramenopiles</taxon>
        <taxon>Oomycota</taxon>
        <taxon>Saprolegniomycetes</taxon>
        <taxon>Saprolegniales</taxon>
        <taxon>Achlyaceae</taxon>
        <taxon>Thraustotheca</taxon>
    </lineage>
</organism>